<sequence length="114" mass="13233">MRYEIPSVVDNYLGSKPGDFLQKVLQKHIYDLIQQYSLQKPTDPLENKSYLMHPIHQALYEALTESLISNEDDMKKAKTIDTLTQKKKQNDDRYQDPHVGPDQGLKKRKTSKDG</sequence>
<protein>
    <submittedName>
        <fullName evidence="2">Uncharacterized protein</fullName>
    </submittedName>
</protein>
<gene>
    <name evidence="2" type="ORF">Tci_680018</name>
</gene>
<organism evidence="2">
    <name type="scientific">Tanacetum cinerariifolium</name>
    <name type="common">Dalmatian daisy</name>
    <name type="synonym">Chrysanthemum cinerariifolium</name>
    <dbReference type="NCBI Taxonomy" id="118510"/>
    <lineage>
        <taxon>Eukaryota</taxon>
        <taxon>Viridiplantae</taxon>
        <taxon>Streptophyta</taxon>
        <taxon>Embryophyta</taxon>
        <taxon>Tracheophyta</taxon>
        <taxon>Spermatophyta</taxon>
        <taxon>Magnoliopsida</taxon>
        <taxon>eudicotyledons</taxon>
        <taxon>Gunneridae</taxon>
        <taxon>Pentapetalae</taxon>
        <taxon>asterids</taxon>
        <taxon>campanulids</taxon>
        <taxon>Asterales</taxon>
        <taxon>Asteraceae</taxon>
        <taxon>Asteroideae</taxon>
        <taxon>Anthemideae</taxon>
        <taxon>Anthemidinae</taxon>
        <taxon>Tanacetum</taxon>
    </lineage>
</organism>
<proteinExistence type="predicted"/>
<evidence type="ECO:0000256" key="1">
    <source>
        <dbReference type="SAM" id="MobiDB-lite"/>
    </source>
</evidence>
<reference evidence="2" key="1">
    <citation type="journal article" date="2019" name="Sci. Rep.">
        <title>Draft genome of Tanacetum cinerariifolium, the natural source of mosquito coil.</title>
        <authorList>
            <person name="Yamashiro T."/>
            <person name="Shiraishi A."/>
            <person name="Satake H."/>
            <person name="Nakayama K."/>
        </authorList>
    </citation>
    <scope>NUCLEOTIDE SEQUENCE</scope>
</reference>
<name>A0A699KS18_TANCI</name>
<feature type="region of interest" description="Disordered" evidence="1">
    <location>
        <begin position="79"/>
        <end position="114"/>
    </location>
</feature>
<accession>A0A699KS18</accession>
<evidence type="ECO:0000313" key="2">
    <source>
        <dbReference type="EMBL" id="GFB08047.1"/>
    </source>
</evidence>
<dbReference type="AlphaFoldDB" id="A0A699KS18"/>
<comment type="caution">
    <text evidence="2">The sequence shown here is derived from an EMBL/GenBank/DDBJ whole genome shotgun (WGS) entry which is preliminary data.</text>
</comment>
<dbReference type="EMBL" id="BKCJ010547783">
    <property type="protein sequence ID" value="GFB08047.1"/>
    <property type="molecule type" value="Genomic_DNA"/>
</dbReference>